<protein>
    <submittedName>
        <fullName evidence="10">Adenylate/guanylate cyclase domain-containing protein</fullName>
    </submittedName>
</protein>
<evidence type="ECO:0000259" key="8">
    <source>
        <dbReference type="PROSITE" id="PS50125"/>
    </source>
</evidence>
<dbReference type="SMART" id="SM00304">
    <property type="entry name" value="HAMP"/>
    <property type="match status" value="1"/>
</dbReference>
<comment type="similarity">
    <text evidence="2">Belongs to the adenylyl cyclase class-3 family.</text>
</comment>
<feature type="transmembrane region" description="Helical" evidence="7">
    <location>
        <begin position="126"/>
        <end position="147"/>
    </location>
</feature>
<dbReference type="InterPro" id="IPR050697">
    <property type="entry name" value="Adenylyl/Guanylyl_Cyclase_3/4"/>
</dbReference>
<feature type="transmembrane region" description="Helical" evidence="7">
    <location>
        <begin position="209"/>
        <end position="227"/>
    </location>
</feature>
<dbReference type="PROSITE" id="PS50125">
    <property type="entry name" value="GUANYLATE_CYCLASE_2"/>
    <property type="match status" value="1"/>
</dbReference>
<evidence type="ECO:0000256" key="4">
    <source>
        <dbReference type="ARBA" id="ARBA00022692"/>
    </source>
</evidence>
<dbReference type="SUPFAM" id="SSF55073">
    <property type="entry name" value="Nucleotide cyclase"/>
    <property type="match status" value="1"/>
</dbReference>
<dbReference type="RefSeq" id="WP_269445820.1">
    <property type="nucleotide sequence ID" value="NZ_CP097463.1"/>
</dbReference>
<evidence type="ECO:0000256" key="6">
    <source>
        <dbReference type="ARBA" id="ARBA00023136"/>
    </source>
</evidence>
<dbReference type="PROSITE" id="PS50885">
    <property type="entry name" value="HAMP"/>
    <property type="match status" value="1"/>
</dbReference>
<keyword evidence="6 7" id="KW-0472">Membrane</keyword>
<dbReference type="EMBL" id="CP097463">
    <property type="protein sequence ID" value="WAX59285.1"/>
    <property type="molecule type" value="Genomic_DNA"/>
</dbReference>
<evidence type="ECO:0000256" key="7">
    <source>
        <dbReference type="SAM" id="Phobius"/>
    </source>
</evidence>
<dbReference type="Pfam" id="PF00672">
    <property type="entry name" value="HAMP"/>
    <property type="match status" value="1"/>
</dbReference>
<dbReference type="Pfam" id="PF00211">
    <property type="entry name" value="Guanylate_cyc"/>
    <property type="match status" value="1"/>
</dbReference>
<comment type="subcellular location">
    <subcellularLocation>
        <location evidence="1">Cell membrane</location>
        <topology evidence="1">Multi-pass membrane protein</topology>
    </subcellularLocation>
</comment>
<feature type="domain" description="HAMP" evidence="9">
    <location>
        <begin position="228"/>
        <end position="279"/>
    </location>
</feature>
<dbReference type="InterPro" id="IPR001054">
    <property type="entry name" value="A/G_cyclase"/>
</dbReference>
<evidence type="ECO:0000313" key="10">
    <source>
        <dbReference type="EMBL" id="WAX59285.1"/>
    </source>
</evidence>
<dbReference type="SMART" id="SM00044">
    <property type="entry name" value="CYCc"/>
    <property type="match status" value="1"/>
</dbReference>
<dbReference type="PANTHER" id="PTHR43081:SF17">
    <property type="entry name" value="BLL5647 PROTEIN"/>
    <property type="match status" value="1"/>
</dbReference>
<sequence>MPFVVRTVLGLAVVGVGANVVGAVIVSLLVLALNANTTHHQAVVLITSALIILVASVLAGMGAAVLLQHRTLHWVLRGQDPDADSARRAVRIPLDMAAVAAVIWLIDTAVVAIIAITVGLDGGTAFDIAAGVLLSGLCSAGVTYLLVARVAQPVIRRALQAHPPGHSPLVSVRARLMLIWLLTSGVPVLGILMILLAPSDRTHVRGASIVTACVALLVGAASTALAARSIGTPLRGLVGTLAEVGRGELPQVHVEDPGEIGLLQKGVNDMVAGLRERERIQDLFGRHVGPAVAEEALRSGVTLSGEERDVVALFVDITGSTTLTRTREPGEFVAMLNRFFQIVVEAVERNGGLVNKFEGDAALCVFGAPVELVDPAGGALRSAREIRDRVRALGEVEVGIGVAAGRVVAGQIGAHSRLEYTVVGDAVNEAARLTDLAKSVPGGVLASAAVLARCADTERTHWSEGGEVLLRGRAVATGIWTG</sequence>
<dbReference type="PANTHER" id="PTHR43081">
    <property type="entry name" value="ADENYLATE CYCLASE, TERMINAL-DIFFERENTIATION SPECIFIC-RELATED"/>
    <property type="match status" value="1"/>
</dbReference>
<dbReference type="InterPro" id="IPR029787">
    <property type="entry name" value="Nucleotide_cyclase"/>
</dbReference>
<evidence type="ECO:0000259" key="9">
    <source>
        <dbReference type="PROSITE" id="PS50885"/>
    </source>
</evidence>
<reference evidence="10" key="1">
    <citation type="submission" date="2022-05" db="EMBL/GenBank/DDBJ databases">
        <title>Jatrophihabitans sp. SB3-54 whole genome sequence.</title>
        <authorList>
            <person name="Suh M.K."/>
            <person name="Eom M.K."/>
            <person name="Kim J.S."/>
            <person name="Kim H.S."/>
            <person name="Do H.E."/>
            <person name="Shin Y.K."/>
            <person name="Lee J.-S."/>
        </authorList>
    </citation>
    <scope>NUCLEOTIDE SEQUENCE</scope>
    <source>
        <strain evidence="10">SB3-54</strain>
    </source>
</reference>
<accession>A0ABY7K540</accession>
<keyword evidence="4 7" id="KW-0812">Transmembrane</keyword>
<proteinExistence type="inferred from homology"/>
<evidence type="ECO:0000313" key="11">
    <source>
        <dbReference type="Proteomes" id="UP001164693"/>
    </source>
</evidence>
<keyword evidence="3" id="KW-1003">Cell membrane</keyword>
<feature type="transmembrane region" description="Helical" evidence="7">
    <location>
        <begin position="176"/>
        <end position="197"/>
    </location>
</feature>
<dbReference type="InterPro" id="IPR003660">
    <property type="entry name" value="HAMP_dom"/>
</dbReference>
<name>A0ABY7K540_9ACTN</name>
<organism evidence="10 11">
    <name type="scientific">Jatrophihabitans cynanchi</name>
    <dbReference type="NCBI Taxonomy" id="2944128"/>
    <lineage>
        <taxon>Bacteria</taxon>
        <taxon>Bacillati</taxon>
        <taxon>Actinomycetota</taxon>
        <taxon>Actinomycetes</taxon>
        <taxon>Jatrophihabitantales</taxon>
        <taxon>Jatrophihabitantaceae</taxon>
        <taxon>Jatrophihabitans</taxon>
    </lineage>
</organism>
<keyword evidence="11" id="KW-1185">Reference proteome</keyword>
<feature type="transmembrane region" description="Helical" evidence="7">
    <location>
        <begin position="43"/>
        <end position="67"/>
    </location>
</feature>
<feature type="domain" description="Guanylate cyclase" evidence="8">
    <location>
        <begin position="311"/>
        <end position="434"/>
    </location>
</feature>
<evidence type="ECO:0000256" key="2">
    <source>
        <dbReference type="ARBA" id="ARBA00005381"/>
    </source>
</evidence>
<feature type="transmembrane region" description="Helical" evidence="7">
    <location>
        <begin position="7"/>
        <end position="31"/>
    </location>
</feature>
<evidence type="ECO:0000256" key="3">
    <source>
        <dbReference type="ARBA" id="ARBA00022475"/>
    </source>
</evidence>
<gene>
    <name evidence="10" type="ORF">M6B22_07930</name>
</gene>
<evidence type="ECO:0000256" key="5">
    <source>
        <dbReference type="ARBA" id="ARBA00022989"/>
    </source>
</evidence>
<dbReference type="CDD" id="cd06225">
    <property type="entry name" value="HAMP"/>
    <property type="match status" value="1"/>
</dbReference>
<feature type="transmembrane region" description="Helical" evidence="7">
    <location>
        <begin position="97"/>
        <end position="120"/>
    </location>
</feature>
<evidence type="ECO:0000256" key="1">
    <source>
        <dbReference type="ARBA" id="ARBA00004651"/>
    </source>
</evidence>
<keyword evidence="5 7" id="KW-1133">Transmembrane helix</keyword>
<dbReference type="Gene3D" id="6.10.340.10">
    <property type="match status" value="1"/>
</dbReference>
<dbReference type="CDD" id="cd07302">
    <property type="entry name" value="CHD"/>
    <property type="match status" value="1"/>
</dbReference>
<dbReference type="Proteomes" id="UP001164693">
    <property type="component" value="Chromosome"/>
</dbReference>
<dbReference type="Gene3D" id="3.30.70.1230">
    <property type="entry name" value="Nucleotide cyclase"/>
    <property type="match status" value="1"/>
</dbReference>